<dbReference type="SUPFAM" id="SSF81383">
    <property type="entry name" value="F-box domain"/>
    <property type="match status" value="1"/>
</dbReference>
<keyword evidence="5" id="KW-1185">Reference proteome</keyword>
<reference evidence="4" key="2">
    <citation type="submission" date="2020-06" db="EMBL/GenBank/DDBJ databases">
        <title>Helianthus annuus Genome sequencing and assembly Release 2.</title>
        <authorList>
            <person name="Gouzy J."/>
            <person name="Langlade N."/>
            <person name="Munos S."/>
        </authorList>
    </citation>
    <scope>NUCLEOTIDE SEQUENCE</scope>
    <source>
        <tissue evidence="4">Leaves</tissue>
    </source>
</reference>
<protein>
    <submittedName>
        <fullName evidence="4">FBD domain, leucine-rich repeat domain superfamily, F-box-like domain superfamily</fullName>
    </submittedName>
</protein>
<dbReference type="InterPro" id="IPR006566">
    <property type="entry name" value="FBD"/>
</dbReference>
<dbReference type="AlphaFoldDB" id="A0A9K3DPH9"/>
<reference evidence="4" key="1">
    <citation type="journal article" date="2017" name="Nature">
        <title>The sunflower genome provides insights into oil metabolism, flowering and Asterid evolution.</title>
        <authorList>
            <person name="Badouin H."/>
            <person name="Gouzy J."/>
            <person name="Grassa C.J."/>
            <person name="Murat F."/>
            <person name="Staton S.E."/>
            <person name="Cottret L."/>
            <person name="Lelandais-Briere C."/>
            <person name="Owens G.L."/>
            <person name="Carrere S."/>
            <person name="Mayjonade B."/>
            <person name="Legrand L."/>
            <person name="Gill N."/>
            <person name="Kane N.C."/>
            <person name="Bowers J.E."/>
            <person name="Hubner S."/>
            <person name="Bellec A."/>
            <person name="Berard A."/>
            <person name="Berges H."/>
            <person name="Blanchet N."/>
            <person name="Boniface M.C."/>
            <person name="Brunel D."/>
            <person name="Catrice O."/>
            <person name="Chaidir N."/>
            <person name="Claudel C."/>
            <person name="Donnadieu C."/>
            <person name="Faraut T."/>
            <person name="Fievet G."/>
            <person name="Helmstetter N."/>
            <person name="King M."/>
            <person name="Knapp S.J."/>
            <person name="Lai Z."/>
            <person name="Le Paslier M.C."/>
            <person name="Lippi Y."/>
            <person name="Lorenzon L."/>
            <person name="Mandel J.R."/>
            <person name="Marage G."/>
            <person name="Marchand G."/>
            <person name="Marquand E."/>
            <person name="Bret-Mestries E."/>
            <person name="Morien E."/>
            <person name="Nambeesan S."/>
            <person name="Nguyen T."/>
            <person name="Pegot-Espagnet P."/>
            <person name="Pouilly N."/>
            <person name="Raftis F."/>
            <person name="Sallet E."/>
            <person name="Schiex T."/>
            <person name="Thomas J."/>
            <person name="Vandecasteele C."/>
            <person name="Vares D."/>
            <person name="Vear F."/>
            <person name="Vautrin S."/>
            <person name="Crespi M."/>
            <person name="Mangin B."/>
            <person name="Burke J.M."/>
            <person name="Salse J."/>
            <person name="Munos S."/>
            <person name="Vincourt P."/>
            <person name="Rieseberg L.H."/>
            <person name="Langlade N.B."/>
        </authorList>
    </citation>
    <scope>NUCLEOTIDE SEQUENCE</scope>
    <source>
        <tissue evidence="4">Leaves</tissue>
    </source>
</reference>
<feature type="domain" description="F-box/LRR-repeat protein 15/At3g58940/PEG3-like LRR" evidence="3">
    <location>
        <begin position="167"/>
        <end position="257"/>
    </location>
</feature>
<evidence type="ECO:0000259" key="1">
    <source>
        <dbReference type="Pfam" id="PF00646"/>
    </source>
</evidence>
<dbReference type="Gramene" id="mRNA:HanXRQr2_Chr16g0728311">
    <property type="protein sequence ID" value="mRNA:HanXRQr2_Chr16g0728311"/>
    <property type="gene ID" value="HanXRQr2_Chr16g0728311"/>
</dbReference>
<comment type="caution">
    <text evidence="4">The sequence shown here is derived from an EMBL/GenBank/DDBJ whole genome shotgun (WGS) entry which is preliminary data.</text>
</comment>
<evidence type="ECO:0000313" key="4">
    <source>
        <dbReference type="EMBL" id="KAF5758358.1"/>
    </source>
</evidence>
<feature type="domain" description="FBD" evidence="2">
    <location>
        <begin position="362"/>
        <end position="398"/>
    </location>
</feature>
<dbReference type="PANTHER" id="PTHR31639:SF315">
    <property type="entry name" value="LEUCINE-RICH REPEAT DOMAIN SUPERFAMILY, F-BOX-LIKE DOMAIN SUPERFAMILY"/>
    <property type="match status" value="1"/>
</dbReference>
<sequence>MSYYETLSITLSLVDFHSELVFAALVSNKPTKRKPKMQTKHLPCEAERLSLDRISTLPQPVLETILGLLPTEEAARTSILSREWRYKWTKIPNLMFFVSKRKIKKKQRSVSKRASNIEGAKKNSDTRFKLYHDLHEVMLQRQIPIQELTLSMGNHYDYLEFDQIILNLSRNHTVKKLTLIGSDWHSSWYNLPTSVFSMHNLTELNLSYFELDHPPIFSVFGSLQILYLWNVSIPAQTLLHLLSNCPSLKSFGLLLGQDFDDKCTINELFKCLPVIEHLTTWRHLSRWLVLDAVPQELPTSLIHLKELCFEEICFLQGYGLTFLLVLVKCSPNLEKIKLEIDWDVSGYKKYSVVWKEYSDVWLEHLSELEIEGFNNLKPEMEFVKFILVRSPKLKKVSIQSVVDPNQESEMLKTLLQAPRVSPVVITVK</sequence>
<dbReference type="Pfam" id="PF00646">
    <property type="entry name" value="F-box"/>
    <property type="match status" value="1"/>
</dbReference>
<dbReference type="InterPro" id="IPR036047">
    <property type="entry name" value="F-box-like_dom_sf"/>
</dbReference>
<feature type="domain" description="F-box" evidence="1">
    <location>
        <begin position="54"/>
        <end position="91"/>
    </location>
</feature>
<dbReference type="Proteomes" id="UP000215914">
    <property type="component" value="Unassembled WGS sequence"/>
</dbReference>
<dbReference type="EMBL" id="MNCJ02000331">
    <property type="protein sequence ID" value="KAF5758358.1"/>
    <property type="molecule type" value="Genomic_DNA"/>
</dbReference>
<evidence type="ECO:0000259" key="2">
    <source>
        <dbReference type="Pfam" id="PF08387"/>
    </source>
</evidence>
<dbReference type="PANTHER" id="PTHR31639">
    <property type="entry name" value="F-BOX PROTEIN-LIKE"/>
    <property type="match status" value="1"/>
</dbReference>
<name>A0A9K3DPH9_HELAN</name>
<evidence type="ECO:0000313" key="5">
    <source>
        <dbReference type="Proteomes" id="UP000215914"/>
    </source>
</evidence>
<dbReference type="Gene3D" id="3.80.10.10">
    <property type="entry name" value="Ribonuclease Inhibitor"/>
    <property type="match status" value="1"/>
</dbReference>
<dbReference type="Pfam" id="PF24758">
    <property type="entry name" value="LRR_At5g56370"/>
    <property type="match status" value="1"/>
</dbReference>
<accession>A0A9K3DPH9</accession>
<evidence type="ECO:0000259" key="3">
    <source>
        <dbReference type="Pfam" id="PF24758"/>
    </source>
</evidence>
<dbReference type="SUPFAM" id="SSF52047">
    <property type="entry name" value="RNI-like"/>
    <property type="match status" value="1"/>
</dbReference>
<gene>
    <name evidence="4" type="ORF">HanXRQr2_Chr16g0728311</name>
</gene>
<dbReference type="InterPro" id="IPR032675">
    <property type="entry name" value="LRR_dom_sf"/>
</dbReference>
<organism evidence="4 5">
    <name type="scientific">Helianthus annuus</name>
    <name type="common">Common sunflower</name>
    <dbReference type="NCBI Taxonomy" id="4232"/>
    <lineage>
        <taxon>Eukaryota</taxon>
        <taxon>Viridiplantae</taxon>
        <taxon>Streptophyta</taxon>
        <taxon>Embryophyta</taxon>
        <taxon>Tracheophyta</taxon>
        <taxon>Spermatophyta</taxon>
        <taxon>Magnoliopsida</taxon>
        <taxon>eudicotyledons</taxon>
        <taxon>Gunneridae</taxon>
        <taxon>Pentapetalae</taxon>
        <taxon>asterids</taxon>
        <taxon>campanulids</taxon>
        <taxon>Asterales</taxon>
        <taxon>Asteraceae</taxon>
        <taxon>Asteroideae</taxon>
        <taxon>Heliantheae alliance</taxon>
        <taxon>Heliantheae</taxon>
        <taxon>Helianthus</taxon>
    </lineage>
</organism>
<dbReference type="Pfam" id="PF08387">
    <property type="entry name" value="FBD"/>
    <property type="match status" value="1"/>
</dbReference>
<dbReference type="InterPro" id="IPR001810">
    <property type="entry name" value="F-box_dom"/>
</dbReference>
<dbReference type="InterPro" id="IPR055411">
    <property type="entry name" value="LRR_FXL15/At3g58940/PEG3-like"/>
</dbReference>
<proteinExistence type="predicted"/>